<organism evidence="1">
    <name type="scientific">viral metagenome</name>
    <dbReference type="NCBI Taxonomy" id="1070528"/>
    <lineage>
        <taxon>unclassified sequences</taxon>
        <taxon>metagenomes</taxon>
        <taxon>organismal metagenomes</taxon>
    </lineage>
</organism>
<dbReference type="InterPro" id="IPR003647">
    <property type="entry name" value="Intron_nuc_1_rpt"/>
</dbReference>
<protein>
    <recommendedName>
        <fullName evidence="2">MSV199 domain-containing protein</fullName>
    </recommendedName>
</protein>
<dbReference type="SMART" id="SM00497">
    <property type="entry name" value="IENR1"/>
    <property type="match status" value="2"/>
</dbReference>
<proteinExistence type="predicted"/>
<evidence type="ECO:0008006" key="2">
    <source>
        <dbReference type="Google" id="ProtNLM"/>
    </source>
</evidence>
<reference evidence="1" key="1">
    <citation type="journal article" date="2020" name="Nature">
        <title>Giant virus diversity and host interactions through global metagenomics.</title>
        <authorList>
            <person name="Schulz F."/>
            <person name="Roux S."/>
            <person name="Paez-Espino D."/>
            <person name="Jungbluth S."/>
            <person name="Walsh D.A."/>
            <person name="Denef V.J."/>
            <person name="McMahon K.D."/>
            <person name="Konstantinidis K.T."/>
            <person name="Eloe-Fadrosh E.A."/>
            <person name="Kyrpides N.C."/>
            <person name="Woyke T."/>
        </authorList>
    </citation>
    <scope>NUCLEOTIDE SEQUENCE</scope>
    <source>
        <strain evidence="1">GVMAG-M-3300023184-120</strain>
    </source>
</reference>
<sequence>MYKMSLDIVTLIENNPITKFDGQYNSTLIEKIKLNFSPFEQQLFLSNLYCNMKYDHKKDFVVDLDNIWKWLGFSQKNNAKLLLEKNFTVDVDFTIRSSNKRSIQGERGGHNKETILLNLETFRKVCLKAGTKKSDEIHEYFIKSQKFLQDIFAEESNELKLQLEQQKTEEAKAAEIIKQEYELKLETQKVLEREKVLLREYATIGAMFYIMKVKSWKENKQYVIKIGESRRGVADRYKEHKRKYEECILLDCFAVNKSRDFETFIKEHDLIRPNKYKTLEGHETELELFLIGKNLSYQTLINIINTNIKYFNHHDSGKLELENEHLKLLLETKNNNNNINNPNPGFRNESIQELVQTVKQLSSKIDRLESMIEKLVVPPKEIPKIVTGFQDPLKTLGPRVQKINPETLELVKVYESVTEVIKEDGRIKRPSINKAVMDNTVYHGFRWFLVDRELDATIVSSNISPTKQTKVQNLGYIAQINKEQTEIINVFIDRKTAAHFNGYESVSALDTPVKNFSLTNGFYYKVYTNCDQTWKEKFEERINGPPLLYRNGVGQYDLQNNLQKEFLCKYDCMKQLKISDKTLAKALDKDKQYNGYLYRTIGEKLKCF</sequence>
<dbReference type="AlphaFoldDB" id="A0A6C0HIN5"/>
<dbReference type="EMBL" id="MN739966">
    <property type="protein sequence ID" value="QHT80267.1"/>
    <property type="molecule type" value="Genomic_DNA"/>
</dbReference>
<accession>A0A6C0HIN5</accession>
<evidence type="ECO:0000313" key="1">
    <source>
        <dbReference type="EMBL" id="QHT80267.1"/>
    </source>
</evidence>
<name>A0A6C0HIN5_9ZZZZ</name>